<organism evidence="3 4">
    <name type="scientific">Lymnaea stagnalis</name>
    <name type="common">Great pond snail</name>
    <name type="synonym">Helix stagnalis</name>
    <dbReference type="NCBI Taxonomy" id="6523"/>
    <lineage>
        <taxon>Eukaryota</taxon>
        <taxon>Metazoa</taxon>
        <taxon>Spiralia</taxon>
        <taxon>Lophotrochozoa</taxon>
        <taxon>Mollusca</taxon>
        <taxon>Gastropoda</taxon>
        <taxon>Heterobranchia</taxon>
        <taxon>Euthyneura</taxon>
        <taxon>Panpulmonata</taxon>
        <taxon>Hygrophila</taxon>
        <taxon>Lymnaeoidea</taxon>
        <taxon>Lymnaeidae</taxon>
        <taxon>Lymnaea</taxon>
    </lineage>
</organism>
<keyword evidence="2" id="KW-0472">Membrane</keyword>
<keyword evidence="2" id="KW-0812">Transmembrane</keyword>
<evidence type="ECO:0000256" key="2">
    <source>
        <dbReference type="SAM" id="Phobius"/>
    </source>
</evidence>
<dbReference type="AlphaFoldDB" id="A0AAV2HW55"/>
<evidence type="ECO:0000313" key="3">
    <source>
        <dbReference type="EMBL" id="CAL1537791.1"/>
    </source>
</evidence>
<keyword evidence="4" id="KW-1185">Reference proteome</keyword>
<feature type="transmembrane region" description="Helical" evidence="2">
    <location>
        <begin position="40"/>
        <end position="59"/>
    </location>
</feature>
<protein>
    <submittedName>
        <fullName evidence="3">Uncharacterized protein</fullName>
    </submittedName>
</protein>
<reference evidence="3 4" key="1">
    <citation type="submission" date="2024-04" db="EMBL/GenBank/DDBJ databases">
        <authorList>
            <consortium name="Genoscope - CEA"/>
            <person name="William W."/>
        </authorList>
    </citation>
    <scope>NUCLEOTIDE SEQUENCE [LARGE SCALE GENOMIC DNA]</scope>
</reference>
<comment type="caution">
    <text evidence="3">The sequence shown here is derived from an EMBL/GenBank/DDBJ whole genome shotgun (WGS) entry which is preliminary data.</text>
</comment>
<accession>A0AAV2HW55</accession>
<dbReference type="Proteomes" id="UP001497497">
    <property type="component" value="Unassembled WGS sequence"/>
</dbReference>
<gene>
    <name evidence="3" type="ORF">GSLYS_00011693001</name>
</gene>
<dbReference type="EMBL" id="CAXITT010000275">
    <property type="protein sequence ID" value="CAL1537791.1"/>
    <property type="molecule type" value="Genomic_DNA"/>
</dbReference>
<name>A0AAV2HW55_LYMST</name>
<keyword evidence="2" id="KW-1133">Transmembrane helix</keyword>
<sequence>MNRVSCAGPTVSYFAFSVPLQCCSISSICKFTAMSSAAAAARLVLLTCLIAAVVLGSPFPDTDPYLQHSVLEPLVNSTSAPATTVKSGYDYRSGAARGGRK</sequence>
<evidence type="ECO:0000256" key="1">
    <source>
        <dbReference type="SAM" id="MobiDB-lite"/>
    </source>
</evidence>
<feature type="region of interest" description="Disordered" evidence="1">
    <location>
        <begin position="80"/>
        <end position="101"/>
    </location>
</feature>
<evidence type="ECO:0000313" key="4">
    <source>
        <dbReference type="Proteomes" id="UP001497497"/>
    </source>
</evidence>
<proteinExistence type="predicted"/>